<dbReference type="Proteomes" id="UP000309340">
    <property type="component" value="Unassembled WGS sequence"/>
</dbReference>
<organism evidence="2 3">
    <name type="scientific">Friedmanniomyces simplex</name>
    <dbReference type="NCBI Taxonomy" id="329884"/>
    <lineage>
        <taxon>Eukaryota</taxon>
        <taxon>Fungi</taxon>
        <taxon>Dikarya</taxon>
        <taxon>Ascomycota</taxon>
        <taxon>Pezizomycotina</taxon>
        <taxon>Dothideomycetes</taxon>
        <taxon>Dothideomycetidae</taxon>
        <taxon>Mycosphaerellales</taxon>
        <taxon>Teratosphaeriaceae</taxon>
        <taxon>Friedmanniomyces</taxon>
    </lineage>
</organism>
<evidence type="ECO:0000256" key="1">
    <source>
        <dbReference type="SAM" id="MobiDB-lite"/>
    </source>
</evidence>
<proteinExistence type="predicted"/>
<evidence type="ECO:0000313" key="2">
    <source>
        <dbReference type="EMBL" id="TKA83041.1"/>
    </source>
</evidence>
<dbReference type="STRING" id="329884.A0A4U0Y1R0"/>
<sequence length="160" mass="17366">MGLGSAAHALTTSDTSPTKKARGAEPIAPDTTSIRKPSGMQELLSRRPLGDRSTNARIPRMNSLADAPHEIVSPPPKTLTARDPTLNAYNLAMQTPLPRAAEAGEVSLGEYATQSRQDREAVLEAFMMEKLEDPAFATLCEDVENCWRMRVLWGCDANTA</sequence>
<accession>A0A4U0Y1R0</accession>
<reference evidence="2 3" key="1">
    <citation type="submission" date="2017-03" db="EMBL/GenBank/DDBJ databases">
        <title>Genomes of endolithic fungi from Antarctica.</title>
        <authorList>
            <person name="Coleine C."/>
            <person name="Masonjones S."/>
            <person name="Stajich J.E."/>
        </authorList>
    </citation>
    <scope>NUCLEOTIDE SEQUENCE [LARGE SCALE GENOMIC DNA]</scope>
    <source>
        <strain evidence="2 3">CCFEE 5184</strain>
    </source>
</reference>
<comment type="caution">
    <text evidence="2">The sequence shown here is derived from an EMBL/GenBank/DDBJ whole genome shotgun (WGS) entry which is preliminary data.</text>
</comment>
<dbReference type="EMBL" id="NAJQ01000018">
    <property type="protein sequence ID" value="TKA83041.1"/>
    <property type="molecule type" value="Genomic_DNA"/>
</dbReference>
<dbReference type="AlphaFoldDB" id="A0A4U0Y1R0"/>
<protein>
    <submittedName>
        <fullName evidence="2">Uncharacterized protein</fullName>
    </submittedName>
</protein>
<dbReference type="OrthoDB" id="5360255at2759"/>
<name>A0A4U0Y1R0_9PEZI</name>
<gene>
    <name evidence="2" type="ORF">B0A55_00853</name>
</gene>
<evidence type="ECO:0000313" key="3">
    <source>
        <dbReference type="Proteomes" id="UP000309340"/>
    </source>
</evidence>
<feature type="region of interest" description="Disordered" evidence="1">
    <location>
        <begin position="1"/>
        <end position="82"/>
    </location>
</feature>
<keyword evidence="3" id="KW-1185">Reference proteome</keyword>